<evidence type="ECO:0000313" key="1">
    <source>
        <dbReference type="EMBL" id="CAD8139556.1"/>
    </source>
</evidence>
<sequence>MRYEKQSMKKLRQKCNQDEVQISIKFDFKEYEELLIPRFGDKKIHYFEIVKVGLKLTGRRDHQIILNLLVYKQIDQSFCDESVYQRACRALLKLSFIIIQRMQYRVQLQQINQNTNVIPISIMQPLKSLSKYFKKDKCTQMQRSCTSLSPKQNITRKNSNQVENQLLNIVNSNENRSVPKKEHKWTCPSKSTKGQKFLNSDEQFELGGLEIQISGIESANDFLRIRIRKDLCH</sequence>
<gene>
    <name evidence="1" type="ORF">POCTA_138.1.T0100487</name>
</gene>
<name>A0A8S1SJB9_PAROT</name>
<evidence type="ECO:0000313" key="2">
    <source>
        <dbReference type="Proteomes" id="UP000683925"/>
    </source>
</evidence>
<proteinExistence type="predicted"/>
<accession>A0A8S1SJB9</accession>
<comment type="caution">
    <text evidence="1">The sequence shown here is derived from an EMBL/GenBank/DDBJ whole genome shotgun (WGS) entry which is preliminary data.</text>
</comment>
<protein>
    <submittedName>
        <fullName evidence="1">Uncharacterized protein</fullName>
    </submittedName>
</protein>
<dbReference type="EMBL" id="CAJJDP010000009">
    <property type="protein sequence ID" value="CAD8139556.1"/>
    <property type="molecule type" value="Genomic_DNA"/>
</dbReference>
<dbReference type="AlphaFoldDB" id="A0A8S1SJB9"/>
<reference evidence="1" key="1">
    <citation type="submission" date="2021-01" db="EMBL/GenBank/DDBJ databases">
        <authorList>
            <consortium name="Genoscope - CEA"/>
            <person name="William W."/>
        </authorList>
    </citation>
    <scope>NUCLEOTIDE SEQUENCE</scope>
</reference>
<organism evidence="1 2">
    <name type="scientific">Paramecium octaurelia</name>
    <dbReference type="NCBI Taxonomy" id="43137"/>
    <lineage>
        <taxon>Eukaryota</taxon>
        <taxon>Sar</taxon>
        <taxon>Alveolata</taxon>
        <taxon>Ciliophora</taxon>
        <taxon>Intramacronucleata</taxon>
        <taxon>Oligohymenophorea</taxon>
        <taxon>Peniculida</taxon>
        <taxon>Parameciidae</taxon>
        <taxon>Paramecium</taxon>
    </lineage>
</organism>
<keyword evidence="2" id="KW-1185">Reference proteome</keyword>
<dbReference type="Proteomes" id="UP000683925">
    <property type="component" value="Unassembled WGS sequence"/>
</dbReference>